<protein>
    <submittedName>
        <fullName evidence="1">Coenzyme PQQ synthesis protein D (PqqD)</fullName>
    </submittedName>
</protein>
<dbReference type="Pfam" id="PF05402">
    <property type="entry name" value="PqqD"/>
    <property type="match status" value="1"/>
</dbReference>
<sequence length="104" mass="11401">MNWKLSNHDLADHDLVSATKDAVACEFGNGLALLNLKSNIYYSLNGVGAFIWELIQEPRSIADIRGAVLARYTVDPERCQADIDALLKGLADNGLARLHHEALV</sequence>
<gene>
    <name evidence="1" type="ORF">C8D77_104152</name>
</gene>
<name>A0A8E2WBI2_RHILI</name>
<dbReference type="InterPro" id="IPR041881">
    <property type="entry name" value="PqqD_sf"/>
</dbReference>
<dbReference type="GeneID" id="61052825"/>
<dbReference type="RefSeq" id="WP_109665943.1">
    <property type="nucleotide sequence ID" value="NZ_QGGH01000004.1"/>
</dbReference>
<dbReference type="AlphaFoldDB" id="A0A8E2WBI2"/>
<dbReference type="Proteomes" id="UP000245631">
    <property type="component" value="Unassembled WGS sequence"/>
</dbReference>
<dbReference type="InterPro" id="IPR008792">
    <property type="entry name" value="PQQD"/>
</dbReference>
<comment type="caution">
    <text evidence="1">The sequence shown here is derived from an EMBL/GenBank/DDBJ whole genome shotgun (WGS) entry which is preliminary data.</text>
</comment>
<reference evidence="1 2" key="1">
    <citation type="submission" date="2018-05" db="EMBL/GenBank/DDBJ databases">
        <title>Genomic Encyclopedia of Type Strains, Phase IV (KMG-IV): sequencing the most valuable type-strain genomes for metagenomic binning, comparative biology and taxonomic classification.</title>
        <authorList>
            <person name="Goeker M."/>
        </authorList>
    </citation>
    <scope>NUCLEOTIDE SEQUENCE [LARGE SCALE GENOMIC DNA]</scope>
    <source>
        <strain evidence="1 2">DSM 2626</strain>
    </source>
</reference>
<dbReference type="EMBL" id="QGGH01000004">
    <property type="protein sequence ID" value="PWJ90810.1"/>
    <property type="molecule type" value="Genomic_DNA"/>
</dbReference>
<evidence type="ECO:0000313" key="1">
    <source>
        <dbReference type="EMBL" id="PWJ90810.1"/>
    </source>
</evidence>
<evidence type="ECO:0000313" key="2">
    <source>
        <dbReference type="Proteomes" id="UP000245631"/>
    </source>
</evidence>
<proteinExistence type="predicted"/>
<organism evidence="1 2">
    <name type="scientific">Rhizobium loti</name>
    <name type="common">Mesorhizobium loti</name>
    <dbReference type="NCBI Taxonomy" id="381"/>
    <lineage>
        <taxon>Bacteria</taxon>
        <taxon>Pseudomonadati</taxon>
        <taxon>Pseudomonadota</taxon>
        <taxon>Alphaproteobacteria</taxon>
        <taxon>Hyphomicrobiales</taxon>
        <taxon>Phyllobacteriaceae</taxon>
        <taxon>Mesorhizobium</taxon>
    </lineage>
</organism>
<dbReference type="Gene3D" id="1.10.10.1150">
    <property type="entry name" value="Coenzyme PQQ synthesis protein D (PqqD)"/>
    <property type="match status" value="1"/>
</dbReference>
<accession>A0A8E2WBI2</accession>